<gene>
    <name evidence="8" type="ORF">ACFPOU_04200</name>
</gene>
<dbReference type="Pfam" id="PF11604">
    <property type="entry name" value="CusF_Ec"/>
    <property type="match status" value="1"/>
</dbReference>
<accession>A0ABW0PCE3</accession>
<organism evidence="8 9">
    <name type="scientific">Massilia jejuensis</name>
    <dbReference type="NCBI Taxonomy" id="648894"/>
    <lineage>
        <taxon>Bacteria</taxon>
        <taxon>Pseudomonadati</taxon>
        <taxon>Pseudomonadota</taxon>
        <taxon>Betaproteobacteria</taxon>
        <taxon>Burkholderiales</taxon>
        <taxon>Oxalobacteraceae</taxon>
        <taxon>Telluria group</taxon>
        <taxon>Massilia</taxon>
    </lineage>
</organism>
<feature type="domain" description="CusB-like three alpha-helical bundle" evidence="4">
    <location>
        <begin position="162"/>
        <end position="210"/>
    </location>
</feature>
<keyword evidence="9" id="KW-1185">Reference proteome</keyword>
<evidence type="ECO:0000313" key="8">
    <source>
        <dbReference type="EMBL" id="MFC5510329.1"/>
    </source>
</evidence>
<dbReference type="InterPro" id="IPR042230">
    <property type="entry name" value="CusF_sf"/>
</dbReference>
<dbReference type="Gene3D" id="6.10.140.730">
    <property type="match status" value="1"/>
</dbReference>
<dbReference type="InterPro" id="IPR058792">
    <property type="entry name" value="Beta-barrel_RND_2"/>
</dbReference>
<sequence length="496" mass="52316">MKPISLKRTGLLVAAGIALAGAGYWLGTQRAAPEAGGAGPAAAAGRRVLYWHDPMVPGQRFDKPGKSPFMDMQLVPVYADEDAAAGVTVSPTLQQNLGIRYAAVRRADVADTLELVGTAEFDASAEEVIQSRAPGFIDKLHVRSPLQRVRRGQAVATLFVPEWIAPQEEYLALARAGDDVLAAASRQRMRALAMPESLIAELARSGRVQSRHTLTAPIAGIVGELGVREGAQVTPGMTIAKVVGMDTAWLLAEVPEALIGAARPGMQVVATGSADPRRTYRGKVRELLPGVNASTRTARARIELDNRDGSLTPGMLMRVRLSGAKTASKLLVPSEAVIASGTRSVVLVVEGGNRIRPVVVATGREVGDDTEITAGLAEGQQVVASGQFLIDSEANLKSILPKLAGSAPAAARTPAQPAATTHAGVGKVEQVTDEALTLSHGPIPTLQWPPMTMDFKKPGPGAFQDIRAGQVVEFEFVEGEDGYELKKVVVSRKDKP</sequence>
<comment type="caution">
    <text evidence="8">The sequence shown here is derived from an EMBL/GenBank/DDBJ whole genome shotgun (WGS) entry which is preliminary data.</text>
</comment>
<dbReference type="InterPro" id="IPR006143">
    <property type="entry name" value="RND_pump_MFP"/>
</dbReference>
<dbReference type="InterPro" id="IPR051909">
    <property type="entry name" value="MFP_Cation_Efflux"/>
</dbReference>
<dbReference type="SUPFAM" id="SSF111369">
    <property type="entry name" value="HlyD-like secretion proteins"/>
    <property type="match status" value="1"/>
</dbReference>
<evidence type="ECO:0000259" key="6">
    <source>
        <dbReference type="Pfam" id="PF25954"/>
    </source>
</evidence>
<dbReference type="Pfam" id="PF25975">
    <property type="entry name" value="CzcB_C"/>
    <property type="match status" value="1"/>
</dbReference>
<dbReference type="Gene3D" id="2.40.420.20">
    <property type="match status" value="1"/>
</dbReference>
<comment type="similarity">
    <text evidence="1">Belongs to the membrane fusion protein (MFP) (TC 8.A.1) family.</text>
</comment>
<dbReference type="InterPro" id="IPR058649">
    <property type="entry name" value="CzcB_C"/>
</dbReference>
<dbReference type="Gene3D" id="2.40.30.170">
    <property type="match status" value="1"/>
</dbReference>
<dbReference type="Pfam" id="PF19335">
    <property type="entry name" value="HMBD"/>
    <property type="match status" value="1"/>
</dbReference>
<dbReference type="InterPro" id="IPR058790">
    <property type="entry name" value="BSH_CusB"/>
</dbReference>
<name>A0ABW0PCE3_9BURK</name>
<dbReference type="RefSeq" id="WP_379717515.1">
    <property type="nucleotide sequence ID" value="NZ_JBHSMS010000013.1"/>
</dbReference>
<protein>
    <submittedName>
        <fullName evidence="8">Efflux RND transporter periplasmic adaptor subunit</fullName>
    </submittedName>
</protein>
<dbReference type="Pfam" id="PF25954">
    <property type="entry name" value="Beta-barrel_RND_2"/>
    <property type="match status" value="1"/>
</dbReference>
<dbReference type="Pfam" id="PF25919">
    <property type="entry name" value="BSH_CusB"/>
    <property type="match status" value="1"/>
</dbReference>
<evidence type="ECO:0000259" key="7">
    <source>
        <dbReference type="Pfam" id="PF25975"/>
    </source>
</evidence>
<proteinExistence type="inferred from homology"/>
<evidence type="ECO:0000259" key="5">
    <source>
        <dbReference type="Pfam" id="PF25919"/>
    </source>
</evidence>
<evidence type="ECO:0000313" key="9">
    <source>
        <dbReference type="Proteomes" id="UP001596031"/>
    </source>
</evidence>
<evidence type="ECO:0000259" key="3">
    <source>
        <dbReference type="Pfam" id="PF19335"/>
    </source>
</evidence>
<dbReference type="InterPro" id="IPR058791">
    <property type="entry name" value="3HB_CusB"/>
</dbReference>
<dbReference type="Gene3D" id="2.40.50.320">
    <property type="entry name" value="Copper binding periplasmic protein CusF"/>
    <property type="match status" value="1"/>
</dbReference>
<dbReference type="PANTHER" id="PTHR30097">
    <property type="entry name" value="CATION EFFLUX SYSTEM PROTEIN CUSB"/>
    <property type="match status" value="1"/>
</dbReference>
<dbReference type="InterPro" id="IPR021647">
    <property type="entry name" value="CusF_Ec"/>
</dbReference>
<dbReference type="Pfam" id="PF25869">
    <property type="entry name" value="3HB_CusB"/>
    <property type="match status" value="1"/>
</dbReference>
<evidence type="ECO:0000259" key="4">
    <source>
        <dbReference type="Pfam" id="PF25869"/>
    </source>
</evidence>
<dbReference type="InterPro" id="IPR045800">
    <property type="entry name" value="HMBD"/>
</dbReference>
<feature type="domain" description="CusB-like beta-barrel" evidence="6">
    <location>
        <begin position="248"/>
        <end position="324"/>
    </location>
</feature>
<feature type="domain" description="Heavy metal binding" evidence="3">
    <location>
        <begin position="50"/>
        <end position="77"/>
    </location>
</feature>
<dbReference type="Proteomes" id="UP001596031">
    <property type="component" value="Unassembled WGS sequence"/>
</dbReference>
<feature type="domain" description="CusB-like barrel-sandwich hybrid" evidence="5">
    <location>
        <begin position="127"/>
        <end position="242"/>
    </location>
</feature>
<keyword evidence="2" id="KW-0813">Transport</keyword>
<evidence type="ECO:0000256" key="1">
    <source>
        <dbReference type="ARBA" id="ARBA00009477"/>
    </source>
</evidence>
<feature type="domain" description="CzcB-like C-terminal circularly permuted SH3-like" evidence="7">
    <location>
        <begin position="331"/>
        <end position="390"/>
    </location>
</feature>
<dbReference type="PANTHER" id="PTHR30097:SF15">
    <property type="entry name" value="CATION EFFLUX SYSTEM PROTEIN CUSB"/>
    <property type="match status" value="1"/>
</dbReference>
<evidence type="ECO:0000256" key="2">
    <source>
        <dbReference type="ARBA" id="ARBA00022448"/>
    </source>
</evidence>
<dbReference type="NCBIfam" id="TIGR01730">
    <property type="entry name" value="RND_mfp"/>
    <property type="match status" value="1"/>
</dbReference>
<dbReference type="EMBL" id="JBHSMS010000013">
    <property type="protein sequence ID" value="MFC5510329.1"/>
    <property type="molecule type" value="Genomic_DNA"/>
</dbReference>
<reference evidence="9" key="1">
    <citation type="journal article" date="2019" name="Int. J. Syst. Evol. Microbiol.">
        <title>The Global Catalogue of Microorganisms (GCM) 10K type strain sequencing project: providing services to taxonomists for standard genome sequencing and annotation.</title>
        <authorList>
            <consortium name="The Broad Institute Genomics Platform"/>
            <consortium name="The Broad Institute Genome Sequencing Center for Infectious Disease"/>
            <person name="Wu L."/>
            <person name="Ma J."/>
        </authorList>
    </citation>
    <scope>NUCLEOTIDE SEQUENCE [LARGE SCALE GENOMIC DNA]</scope>
    <source>
        <strain evidence="9">CCUG 38813</strain>
    </source>
</reference>